<evidence type="ECO:0000313" key="4">
    <source>
        <dbReference type="Proteomes" id="UP000198635"/>
    </source>
</evidence>
<dbReference type="EMBL" id="FORX01000020">
    <property type="protein sequence ID" value="SFK31392.1"/>
    <property type="molecule type" value="Genomic_DNA"/>
</dbReference>
<evidence type="ECO:0000256" key="1">
    <source>
        <dbReference type="PROSITE-ProRule" id="PRU00339"/>
    </source>
</evidence>
<reference evidence="4" key="1">
    <citation type="submission" date="2016-10" db="EMBL/GenBank/DDBJ databases">
        <authorList>
            <person name="Varghese N."/>
            <person name="Submissions S."/>
        </authorList>
    </citation>
    <scope>NUCLEOTIDE SEQUENCE [LARGE SCALE GENOMIC DNA]</scope>
    <source>
        <strain evidence="4">DSM 5918</strain>
    </source>
</reference>
<evidence type="ECO:0000256" key="2">
    <source>
        <dbReference type="SAM" id="MobiDB-lite"/>
    </source>
</evidence>
<dbReference type="STRING" id="52560.SAMN04488082_12027"/>
<dbReference type="SUPFAM" id="SSF48452">
    <property type="entry name" value="TPR-like"/>
    <property type="match status" value="1"/>
</dbReference>
<dbReference type="OrthoDB" id="220004at2"/>
<protein>
    <submittedName>
        <fullName evidence="3">Tetratricopeptide repeat-containing protein</fullName>
    </submittedName>
</protein>
<accession>A0A1I3YHU5</accession>
<dbReference type="Gene3D" id="1.25.40.10">
    <property type="entry name" value="Tetratricopeptide repeat domain"/>
    <property type="match status" value="1"/>
</dbReference>
<organism evidence="3 4">
    <name type="scientific">Desulfomicrobium apsheronum</name>
    <dbReference type="NCBI Taxonomy" id="52560"/>
    <lineage>
        <taxon>Bacteria</taxon>
        <taxon>Pseudomonadati</taxon>
        <taxon>Thermodesulfobacteriota</taxon>
        <taxon>Desulfovibrionia</taxon>
        <taxon>Desulfovibrionales</taxon>
        <taxon>Desulfomicrobiaceae</taxon>
        <taxon>Desulfomicrobium</taxon>
    </lineage>
</organism>
<dbReference type="Pfam" id="PF14559">
    <property type="entry name" value="TPR_19"/>
    <property type="match status" value="1"/>
</dbReference>
<feature type="compositionally biased region" description="Basic residues" evidence="2">
    <location>
        <begin position="1"/>
        <end position="10"/>
    </location>
</feature>
<sequence length="280" mass="30777">MHRNFLRGTRKGLSVALQTEGPVGEGQAPKPGMNAARQSDEVIVPKKQANKGKGLSEEFVEERISIKRNTLQPVTVRTLGRGAVSFGLEGVRQAAMRSKKTVFTALLHHVTRDLLYDSFMKLQKYAAVGVDGITWHEYRTDVEQRLFDLHDRLHRGQFGPEYAAEAIYRKLLDRHPDLLPAANNLGYLLATAQAPTPLQLSEALALATKASAGGDPSALDTVGWVHYRLGDKDAALQFLRKAHESLPEDPAVTYHLARVLADLGQTGEARGLLTTLLART</sequence>
<name>A0A1I3YHU5_9BACT</name>
<dbReference type="Proteomes" id="UP000198635">
    <property type="component" value="Unassembled WGS sequence"/>
</dbReference>
<keyword evidence="1" id="KW-0802">TPR repeat</keyword>
<keyword evidence="4" id="KW-1185">Reference proteome</keyword>
<evidence type="ECO:0000313" key="3">
    <source>
        <dbReference type="EMBL" id="SFK31392.1"/>
    </source>
</evidence>
<proteinExistence type="predicted"/>
<gene>
    <name evidence="3" type="ORF">SAMN04488082_12027</name>
</gene>
<dbReference type="PROSITE" id="PS50005">
    <property type="entry name" value="TPR"/>
    <property type="match status" value="1"/>
</dbReference>
<dbReference type="InterPro" id="IPR019734">
    <property type="entry name" value="TPR_rpt"/>
</dbReference>
<dbReference type="AlphaFoldDB" id="A0A1I3YHU5"/>
<dbReference type="InterPro" id="IPR011990">
    <property type="entry name" value="TPR-like_helical_dom_sf"/>
</dbReference>
<feature type="region of interest" description="Disordered" evidence="2">
    <location>
        <begin position="1"/>
        <end position="38"/>
    </location>
</feature>
<feature type="repeat" description="TPR" evidence="1">
    <location>
        <begin position="216"/>
        <end position="249"/>
    </location>
</feature>